<evidence type="ECO:0000313" key="4">
    <source>
        <dbReference type="Proteomes" id="UP001260872"/>
    </source>
</evidence>
<gene>
    <name evidence="3" type="ORF">RH857_06925</name>
</gene>
<organism evidence="3 4">
    <name type="scientific">Nesterenkonia flava</name>
    <dbReference type="NCBI Taxonomy" id="469799"/>
    <lineage>
        <taxon>Bacteria</taxon>
        <taxon>Bacillati</taxon>
        <taxon>Actinomycetota</taxon>
        <taxon>Actinomycetes</taxon>
        <taxon>Micrococcales</taxon>
        <taxon>Micrococcaceae</taxon>
        <taxon>Nesterenkonia</taxon>
    </lineage>
</organism>
<dbReference type="InterPro" id="IPR011761">
    <property type="entry name" value="ATP-grasp"/>
</dbReference>
<sequence>MPGAVLDLASAPPEGVFFARLSASSHTRTDPHVKEYGRAVLAWLEAAGRTVVNGAGVYELEVSKIRQHRALAQHGFTAPRTTAVFGHESLTQAARAFTPPFITKHNQGGKGLGVRRFESHAELESVAAKFAPGGENEPVDGITLIQNYVQPAEPFITRAEFIGGRFHYAVKVDVSGGSFELCPAVVCEIPQPGLAGSACSVPDASDQSNDDRSAALPAAEQFSRRTDITAETPLIRQLEAFLAEYRIEIAGVEFIETVTGEQVVYDINTNTNYNPAVETAEAAAGRVPAARRLAQHLKHVLERDHAVR</sequence>
<dbReference type="RefSeq" id="WP_310537244.1">
    <property type="nucleotide sequence ID" value="NZ_BAAAOC010000001.1"/>
</dbReference>
<feature type="domain" description="ATP-grasp" evidence="2">
    <location>
        <begin position="68"/>
        <end position="298"/>
    </location>
</feature>
<dbReference type="PROSITE" id="PS50975">
    <property type="entry name" value="ATP_GRASP"/>
    <property type="match status" value="1"/>
</dbReference>
<dbReference type="SUPFAM" id="SSF56059">
    <property type="entry name" value="Glutathione synthetase ATP-binding domain-like"/>
    <property type="match status" value="1"/>
</dbReference>
<evidence type="ECO:0000259" key="2">
    <source>
        <dbReference type="PROSITE" id="PS50975"/>
    </source>
</evidence>
<dbReference type="Gene3D" id="3.30.470.20">
    <property type="entry name" value="ATP-grasp fold, B domain"/>
    <property type="match status" value="1"/>
</dbReference>
<evidence type="ECO:0000313" key="3">
    <source>
        <dbReference type="EMBL" id="MDR5711867.1"/>
    </source>
</evidence>
<reference evidence="4" key="1">
    <citation type="submission" date="2023-07" db="EMBL/GenBank/DDBJ databases">
        <title>Description of three actinobacteria isolated from air of manufacturing shop in a pharmaceutical factory.</title>
        <authorList>
            <person name="Zhang D.-F."/>
        </authorList>
    </citation>
    <scope>NUCLEOTIDE SEQUENCE [LARGE SCALE GENOMIC DNA]</scope>
    <source>
        <strain evidence="4">CCTCC AB 207010</strain>
    </source>
</reference>
<proteinExistence type="predicted"/>
<name>A0ABU1FT80_9MICC</name>
<keyword evidence="3" id="KW-0436">Ligase</keyword>
<evidence type="ECO:0000256" key="1">
    <source>
        <dbReference type="PROSITE-ProRule" id="PRU00409"/>
    </source>
</evidence>
<keyword evidence="1" id="KW-0547">Nucleotide-binding</keyword>
<comment type="caution">
    <text evidence="3">The sequence shown here is derived from an EMBL/GenBank/DDBJ whole genome shotgun (WGS) entry which is preliminary data.</text>
</comment>
<dbReference type="GO" id="GO:0016874">
    <property type="term" value="F:ligase activity"/>
    <property type="evidence" value="ECO:0007669"/>
    <property type="project" value="UniProtKB-KW"/>
</dbReference>
<protein>
    <submittedName>
        <fullName evidence="3">Alpha-L-glutamate ligase</fullName>
    </submittedName>
</protein>
<dbReference type="PANTHER" id="PTHR21621">
    <property type="entry name" value="RIBOSOMAL PROTEIN S6 MODIFICATION PROTEIN"/>
    <property type="match status" value="1"/>
</dbReference>
<accession>A0ABU1FT80</accession>
<dbReference type="Proteomes" id="UP001260872">
    <property type="component" value="Unassembled WGS sequence"/>
</dbReference>
<keyword evidence="4" id="KW-1185">Reference proteome</keyword>
<keyword evidence="1" id="KW-0067">ATP-binding</keyword>
<dbReference type="PANTHER" id="PTHR21621:SF0">
    <property type="entry name" value="BETA-CITRYLGLUTAMATE SYNTHASE B-RELATED"/>
    <property type="match status" value="1"/>
</dbReference>
<dbReference type="EMBL" id="JAVKGT010000014">
    <property type="protein sequence ID" value="MDR5711867.1"/>
    <property type="molecule type" value="Genomic_DNA"/>
</dbReference>